<keyword evidence="8" id="KW-1185">Reference proteome</keyword>
<dbReference type="SMART" id="SM00283">
    <property type="entry name" value="MA"/>
    <property type="match status" value="1"/>
</dbReference>
<dbReference type="SUPFAM" id="SSF58104">
    <property type="entry name" value="Methyl-accepting chemotaxis protein (MCP) signaling domain"/>
    <property type="match status" value="1"/>
</dbReference>
<dbReference type="Pfam" id="PF00015">
    <property type="entry name" value="MCPsignal"/>
    <property type="match status" value="1"/>
</dbReference>
<organism evidence="7 8">
    <name type="scientific">Pseudorhodoferax aquiterrae</name>
    <dbReference type="NCBI Taxonomy" id="747304"/>
    <lineage>
        <taxon>Bacteria</taxon>
        <taxon>Pseudomonadati</taxon>
        <taxon>Pseudomonadota</taxon>
        <taxon>Betaproteobacteria</taxon>
        <taxon>Burkholderiales</taxon>
        <taxon>Comamonadaceae</taxon>
    </lineage>
</organism>
<dbReference type="Proteomes" id="UP000626210">
    <property type="component" value="Unassembled WGS sequence"/>
</dbReference>
<accession>A0ABQ3GAH3</accession>
<keyword evidence="3" id="KW-0807">Transducer</keyword>
<dbReference type="PANTHER" id="PTHR43531:SF14">
    <property type="entry name" value="METHYL-ACCEPTING CHEMOTAXIS PROTEIN I-RELATED"/>
    <property type="match status" value="1"/>
</dbReference>
<evidence type="ECO:0000256" key="2">
    <source>
        <dbReference type="ARBA" id="ARBA00029447"/>
    </source>
</evidence>
<sequence length="544" mass="57478">MGKKNPFGIVGRLYLITAVLVAVLAATAVMASIQLGEVVRLAESTESLRVPQLQRVAAIELNVTRVSLQLRHAILARTPDELATTFKDIQAKRALLNDLVSTYDGQLNGPDAAARRGDIEKLYAAFWKVGEVNVKLIQDGGKEDAFAYLVDSTIPARNALLDVLADNVKYQEAGLRNDLAKVRADASAVKWVLIPLVAIATVGLLIFAGYVARTLRGRVARSCAVAERVRDGDLTHEIVDRLRDEFTPLLAALADMQKALTNVVDGVREHAEGVATASAEIAHGNADLSNRTEQQASAVQQMAAAMDELSTTVQQNAANAGQASSHANAACEVAERGGAAMHEVIATMRTISESSKKIADIIGVIDGIAFQTNILALNAAVEAARAGEQGRGFAVVAGEVRTLAGRSAEAAKEIRALIQESVGRVEQGAQMVDNAGATMQEMVQSIRKVTEIVAEISNASAEQGHGVAQVGQTVTHIDEATQQNAALVEESAAAASSLDRQAKDLVESVAIFKTRKSQSLGLSSSQAAVPALRAPKRPLSLSRA</sequence>
<comment type="caution">
    <text evidence="7">The sequence shown here is derived from an EMBL/GenBank/DDBJ whole genome shotgun (WGS) entry which is preliminary data.</text>
</comment>
<proteinExistence type="inferred from homology"/>
<dbReference type="Pfam" id="PF12729">
    <property type="entry name" value="4HB_MCP_1"/>
    <property type="match status" value="1"/>
</dbReference>
<dbReference type="Gene3D" id="1.10.287.950">
    <property type="entry name" value="Methyl-accepting chemotaxis protein"/>
    <property type="match status" value="1"/>
</dbReference>
<dbReference type="InterPro" id="IPR004090">
    <property type="entry name" value="Chemotax_Me-accpt_rcpt"/>
</dbReference>
<dbReference type="InterPro" id="IPR051310">
    <property type="entry name" value="MCP_chemotaxis"/>
</dbReference>
<dbReference type="InterPro" id="IPR024478">
    <property type="entry name" value="HlyB_4HB_MCP"/>
</dbReference>
<evidence type="ECO:0000256" key="1">
    <source>
        <dbReference type="ARBA" id="ARBA00022481"/>
    </source>
</evidence>
<feature type="domain" description="Methyl-accepting transducer" evidence="5">
    <location>
        <begin position="270"/>
        <end position="499"/>
    </location>
</feature>
<dbReference type="InterPro" id="IPR003660">
    <property type="entry name" value="HAMP_dom"/>
</dbReference>
<evidence type="ECO:0000259" key="6">
    <source>
        <dbReference type="PROSITE" id="PS50885"/>
    </source>
</evidence>
<dbReference type="InterPro" id="IPR004089">
    <property type="entry name" value="MCPsignal_dom"/>
</dbReference>
<keyword evidence="4" id="KW-0472">Membrane</keyword>
<name>A0ABQ3GAH3_9BURK</name>
<dbReference type="PROSITE" id="PS50111">
    <property type="entry name" value="CHEMOTAXIS_TRANSDUC_2"/>
    <property type="match status" value="1"/>
</dbReference>
<keyword evidence="1" id="KW-0488">Methylation</keyword>
<dbReference type="RefSeq" id="WP_189690002.1">
    <property type="nucleotide sequence ID" value="NZ_BMYK01000026.1"/>
</dbReference>
<keyword evidence="4" id="KW-1133">Transmembrane helix</keyword>
<evidence type="ECO:0000256" key="4">
    <source>
        <dbReference type="SAM" id="Phobius"/>
    </source>
</evidence>
<evidence type="ECO:0000313" key="7">
    <source>
        <dbReference type="EMBL" id="GHC98486.1"/>
    </source>
</evidence>
<dbReference type="EMBL" id="BMYK01000026">
    <property type="protein sequence ID" value="GHC98486.1"/>
    <property type="molecule type" value="Genomic_DNA"/>
</dbReference>
<dbReference type="CDD" id="cd11386">
    <property type="entry name" value="MCP_signal"/>
    <property type="match status" value="1"/>
</dbReference>
<protein>
    <submittedName>
        <fullName evidence="7">Methyl-accepting chemotaxis protein I</fullName>
    </submittedName>
</protein>
<comment type="similarity">
    <text evidence="2">Belongs to the methyl-accepting chemotaxis (MCP) protein family.</text>
</comment>
<evidence type="ECO:0000256" key="3">
    <source>
        <dbReference type="PROSITE-ProRule" id="PRU00284"/>
    </source>
</evidence>
<feature type="transmembrane region" description="Helical" evidence="4">
    <location>
        <begin position="191"/>
        <end position="212"/>
    </location>
</feature>
<feature type="domain" description="HAMP" evidence="6">
    <location>
        <begin position="224"/>
        <end position="265"/>
    </location>
</feature>
<dbReference type="PRINTS" id="PR00260">
    <property type="entry name" value="CHEMTRNSDUCR"/>
</dbReference>
<evidence type="ECO:0000259" key="5">
    <source>
        <dbReference type="PROSITE" id="PS50111"/>
    </source>
</evidence>
<gene>
    <name evidence="7" type="primary">cheD</name>
    <name evidence="7" type="ORF">GCM10007320_54260</name>
</gene>
<dbReference type="PROSITE" id="PS50885">
    <property type="entry name" value="HAMP"/>
    <property type="match status" value="1"/>
</dbReference>
<dbReference type="PANTHER" id="PTHR43531">
    <property type="entry name" value="PROTEIN ICFG"/>
    <property type="match status" value="1"/>
</dbReference>
<evidence type="ECO:0000313" key="8">
    <source>
        <dbReference type="Proteomes" id="UP000626210"/>
    </source>
</evidence>
<reference evidence="8" key="1">
    <citation type="journal article" date="2019" name="Int. J. Syst. Evol. Microbiol.">
        <title>The Global Catalogue of Microorganisms (GCM) 10K type strain sequencing project: providing services to taxonomists for standard genome sequencing and annotation.</title>
        <authorList>
            <consortium name="The Broad Institute Genomics Platform"/>
            <consortium name="The Broad Institute Genome Sequencing Center for Infectious Disease"/>
            <person name="Wu L."/>
            <person name="Ma J."/>
        </authorList>
    </citation>
    <scope>NUCLEOTIDE SEQUENCE [LARGE SCALE GENOMIC DNA]</scope>
    <source>
        <strain evidence="8">KCTC 23314</strain>
    </source>
</reference>
<keyword evidence="4" id="KW-0812">Transmembrane</keyword>